<proteinExistence type="predicted"/>
<sequence length="534" mass="56722">MRPIRSLIALLSATIVLAPGRVDGQHVETIISRTGQRLPAEVIERSRQSPALLFGQGGWMARAERAISQSAAVEGDLPLIAVPALFIDSADPPHISAEALHESLFSGTASLKAFWADVSGNRLNVTGEAAPWVRTSLTLEEVVGDNYGLGGTNKVGEYLVEALTLVDDMIDFGLYDNDGPDNVPNSGDDNGVVDAIAFYFLEVAASCGGPGIWPHFFSIGGRVGSDFETNDLRPDGTPVKVGPYFIQSIADCSGTQLGSIGTIAHESGHLLGLPDLYHRAEGLLPEERRWVVGCWSLMAAGSWGCGPVNNPAPFSGPTQPGAWEKRRMGWLDEIQTVSGVEIAEITLMPVGVSRKILEVPLSGAERLLIEYRDNVGFDSELPAAGVLVYAINDTVPFKPDPTAPPVYGVKLLEADGDSALVETFAQGGDRGVTGDAYGVLGPGSLTDLTEPSTRHNGGLGAPSGVNIYRITLENGAARIVLSTTPISLQRLLGPLLLDESNTLTEAERGYLDVSNNGNGRFDVGDLRAYLQRNQ</sequence>
<dbReference type="AlphaFoldDB" id="A0AAE4Z878"/>
<reference evidence="2 3" key="1">
    <citation type="submission" date="2020-01" db="EMBL/GenBank/DDBJ databases">
        <title>Genomes assembled from Gulf of Kutch pelagic sediment metagenomes.</title>
        <authorList>
            <person name="Chandrashekar M."/>
            <person name="Mahajan M.S."/>
            <person name="Dave K.J."/>
            <person name="Vatsa P."/>
            <person name="Nathani N.M."/>
        </authorList>
    </citation>
    <scope>NUCLEOTIDE SEQUENCE [LARGE SCALE GENOMIC DNA]</scope>
    <source>
        <strain evidence="2">KS3-K002</strain>
    </source>
</reference>
<organism evidence="2 3">
    <name type="scientific">Candidatus Kutchimonas denitrificans</name>
    <dbReference type="NCBI Taxonomy" id="3056748"/>
    <lineage>
        <taxon>Bacteria</taxon>
        <taxon>Pseudomonadati</taxon>
        <taxon>Gemmatimonadota</taxon>
        <taxon>Gemmatimonadia</taxon>
        <taxon>Candidatus Palauibacterales</taxon>
        <taxon>Candidatus Palauibacteraceae</taxon>
        <taxon>Candidatus Kutchimonas</taxon>
    </lineage>
</organism>
<evidence type="ECO:0000259" key="1">
    <source>
        <dbReference type="Pfam" id="PF05547"/>
    </source>
</evidence>
<keyword evidence="2" id="KW-0482">Metalloprotease</keyword>
<keyword evidence="2" id="KW-0378">Hydrolase</keyword>
<dbReference type="PANTHER" id="PTHR41775">
    <property type="entry name" value="SECRETED PROTEIN-RELATED"/>
    <property type="match status" value="1"/>
</dbReference>
<dbReference type="GO" id="GO:0008237">
    <property type="term" value="F:metallopeptidase activity"/>
    <property type="evidence" value="ECO:0007669"/>
    <property type="project" value="UniProtKB-KW"/>
</dbReference>
<feature type="domain" description="Peptidase M6-like" evidence="1">
    <location>
        <begin position="107"/>
        <end position="330"/>
    </location>
</feature>
<dbReference type="Pfam" id="PF05547">
    <property type="entry name" value="Peptidase_M6"/>
    <property type="match status" value="1"/>
</dbReference>
<dbReference type="Proteomes" id="UP000702544">
    <property type="component" value="Unassembled WGS sequence"/>
</dbReference>
<evidence type="ECO:0000313" key="2">
    <source>
        <dbReference type="EMBL" id="NIR75064.1"/>
    </source>
</evidence>
<gene>
    <name evidence="2" type="ORF">GWO12_08135</name>
</gene>
<accession>A0AAE4Z878</accession>
<name>A0AAE4Z878_9BACT</name>
<dbReference type="PANTHER" id="PTHR41775:SF1">
    <property type="entry name" value="PEPTIDASE M6-LIKE DOMAIN-CONTAINING PROTEIN"/>
    <property type="match status" value="1"/>
</dbReference>
<dbReference type="NCBIfam" id="TIGR03296">
    <property type="entry name" value="M6dom_TIGR03296"/>
    <property type="match status" value="1"/>
</dbReference>
<dbReference type="InterPro" id="IPR008757">
    <property type="entry name" value="Peptidase_M6-like_domain"/>
</dbReference>
<comment type="caution">
    <text evidence="2">The sequence shown here is derived from an EMBL/GenBank/DDBJ whole genome shotgun (WGS) entry which is preliminary data.</text>
</comment>
<keyword evidence="2" id="KW-0645">Protease</keyword>
<dbReference type="GO" id="GO:0006508">
    <property type="term" value="P:proteolysis"/>
    <property type="evidence" value="ECO:0007669"/>
    <property type="project" value="InterPro"/>
</dbReference>
<dbReference type="SUPFAM" id="SSF55486">
    <property type="entry name" value="Metalloproteases ('zincins'), catalytic domain"/>
    <property type="match status" value="1"/>
</dbReference>
<evidence type="ECO:0000313" key="3">
    <source>
        <dbReference type="Proteomes" id="UP000702544"/>
    </source>
</evidence>
<protein>
    <submittedName>
        <fullName evidence="2">M6 family metalloprotease domain-containing protein</fullName>
    </submittedName>
</protein>
<dbReference type="EMBL" id="JAACAK010000062">
    <property type="protein sequence ID" value="NIR75064.1"/>
    <property type="molecule type" value="Genomic_DNA"/>
</dbReference>